<proteinExistence type="predicted"/>
<dbReference type="RefSeq" id="WP_191075033.1">
    <property type="nucleotide sequence ID" value="NZ_JACTAG010000001.1"/>
</dbReference>
<dbReference type="PANTHER" id="PTHR40267:SF1">
    <property type="entry name" value="BLR3294 PROTEIN"/>
    <property type="match status" value="1"/>
</dbReference>
<dbReference type="PIRSF" id="PIRSF015736">
    <property type="entry name" value="MI"/>
    <property type="match status" value="1"/>
</dbReference>
<dbReference type="Proteomes" id="UP000635142">
    <property type="component" value="Unassembled WGS sequence"/>
</dbReference>
<protein>
    <submittedName>
        <fullName evidence="1">Aspartate/glutamate racemase family protein</fullName>
    </submittedName>
</protein>
<keyword evidence="2" id="KW-1185">Reference proteome</keyword>
<evidence type="ECO:0000313" key="1">
    <source>
        <dbReference type="EMBL" id="MBD3664126.1"/>
    </source>
</evidence>
<dbReference type="Pfam" id="PF17645">
    <property type="entry name" value="Amdase"/>
    <property type="match status" value="1"/>
</dbReference>
<evidence type="ECO:0000313" key="2">
    <source>
        <dbReference type="Proteomes" id="UP000635142"/>
    </source>
</evidence>
<dbReference type="EMBL" id="JACTAG010000001">
    <property type="protein sequence ID" value="MBD3664126.1"/>
    <property type="molecule type" value="Genomic_DNA"/>
</dbReference>
<name>A0A927D7D5_9RHOB</name>
<dbReference type="PANTHER" id="PTHR40267">
    <property type="entry name" value="BLR3294 PROTEIN"/>
    <property type="match status" value="1"/>
</dbReference>
<dbReference type="InterPro" id="IPR053714">
    <property type="entry name" value="Iso_Racemase_Enz_sf"/>
</dbReference>
<accession>A0A927D7D5</accession>
<dbReference type="Gene3D" id="3.40.50.12500">
    <property type="match status" value="1"/>
</dbReference>
<dbReference type="AlphaFoldDB" id="A0A927D7D5"/>
<gene>
    <name evidence="1" type="ORF">H9Q16_09350</name>
</gene>
<comment type="caution">
    <text evidence="1">The sequence shown here is derived from an EMBL/GenBank/DDBJ whole genome shotgun (WGS) entry which is preliminary data.</text>
</comment>
<dbReference type="InterPro" id="IPR026286">
    <property type="entry name" value="MaiA/AMDase"/>
</dbReference>
<organism evidence="1 2">
    <name type="scientific">Sulfitobacter aestuariivivens</name>
    <dbReference type="NCBI Taxonomy" id="2766981"/>
    <lineage>
        <taxon>Bacteria</taxon>
        <taxon>Pseudomonadati</taxon>
        <taxon>Pseudomonadota</taxon>
        <taxon>Alphaproteobacteria</taxon>
        <taxon>Rhodobacterales</taxon>
        <taxon>Roseobacteraceae</taxon>
        <taxon>Sulfitobacter</taxon>
    </lineage>
</organism>
<reference evidence="1" key="1">
    <citation type="submission" date="2020-08" db="EMBL/GenBank/DDBJ databases">
        <title>Sulfitobacter aestuariivivens sp. nov., isolated from a tidal flat.</title>
        <authorList>
            <person name="Park S."/>
            <person name="Yoon J.-H."/>
        </authorList>
    </citation>
    <scope>NUCLEOTIDE SEQUENCE</scope>
    <source>
        <strain evidence="1">TSTF-M16</strain>
    </source>
</reference>
<sequence length="237" mass="24884">MTHFNYTLEGPLGSRATLGMIVLQTDETLEHDLRRSFTAGDIALYVSRVPSGADVTPETLAQMSAALPAAARLLPPDLTYDVVGYGCTSGTAVIGPEKIAEQVRAGCDARAVTDPLSALVALCQAKGIARLAFLSPYIESVSRTLRDALAARGIETPVFGSFDEAVESKVAKISQASLYEAAMALGASDAVEAVFLSCTNLRTLDVIPRIEADLGKPVFSSNQALAWHMGVLAGLNG</sequence>